<evidence type="ECO:0000313" key="3">
    <source>
        <dbReference type="EMBL" id="NDO91502.1"/>
    </source>
</evidence>
<keyword evidence="1" id="KW-0560">Oxidoreductase</keyword>
<comment type="caution">
    <text evidence="3">The sequence shown here is derived from an EMBL/GenBank/DDBJ whole genome shotgun (WGS) entry which is preliminary data.</text>
</comment>
<dbReference type="InterPro" id="IPR016161">
    <property type="entry name" value="Ald_DH/histidinol_DH"/>
</dbReference>
<accession>A0ABX0BH72</accession>
<gene>
    <name evidence="3" type="ORF">GYH36_18940</name>
</gene>
<dbReference type="EMBL" id="JAAFAN010000132">
    <property type="protein sequence ID" value="NDO91502.1"/>
    <property type="molecule type" value="Genomic_DNA"/>
</dbReference>
<dbReference type="Gene3D" id="3.40.605.10">
    <property type="entry name" value="Aldehyde Dehydrogenase, Chain A, domain 1"/>
    <property type="match status" value="1"/>
</dbReference>
<reference evidence="3 4" key="1">
    <citation type="journal article" date="2021" name="Arch. Microbiol.">
        <title>Cellulosimicrobium fucosivorans sp. nov., isolated from San Elijo Lagoon, contains a fucose metabolic pathway linked to carotenoid production.</title>
        <authorList>
            <person name="Aviles F.A."/>
            <person name="Kyndt J.A."/>
        </authorList>
    </citation>
    <scope>NUCLEOTIDE SEQUENCE [LARGE SCALE GENOMIC DNA]</scope>
    <source>
        <strain evidence="3 4">SE3</strain>
    </source>
</reference>
<name>A0ABX0BH72_9MICO</name>
<protein>
    <recommendedName>
        <fullName evidence="5">Aldehyde dehydrogenase family protein</fullName>
    </recommendedName>
</protein>
<dbReference type="InterPro" id="IPR016162">
    <property type="entry name" value="Ald_DH_N"/>
</dbReference>
<dbReference type="SUPFAM" id="SSF53720">
    <property type="entry name" value="ALDH-like"/>
    <property type="match status" value="1"/>
</dbReference>
<evidence type="ECO:0008006" key="5">
    <source>
        <dbReference type="Google" id="ProtNLM"/>
    </source>
</evidence>
<evidence type="ECO:0000313" key="4">
    <source>
        <dbReference type="Proteomes" id="UP000471672"/>
    </source>
</evidence>
<proteinExistence type="predicted"/>
<evidence type="ECO:0000256" key="2">
    <source>
        <dbReference type="SAM" id="MobiDB-lite"/>
    </source>
</evidence>
<feature type="region of interest" description="Disordered" evidence="2">
    <location>
        <begin position="1"/>
        <end position="30"/>
    </location>
</feature>
<keyword evidence="4" id="KW-1185">Reference proteome</keyword>
<dbReference type="Proteomes" id="UP000471672">
    <property type="component" value="Unassembled WGS sequence"/>
</dbReference>
<organism evidence="3 4">
    <name type="scientific">Cellulosimicrobium composti</name>
    <dbReference type="NCBI Taxonomy" id="2672572"/>
    <lineage>
        <taxon>Bacteria</taxon>
        <taxon>Bacillati</taxon>
        <taxon>Actinomycetota</taxon>
        <taxon>Actinomycetes</taxon>
        <taxon>Micrococcales</taxon>
        <taxon>Promicromonosporaceae</taxon>
        <taxon>Cellulosimicrobium</taxon>
    </lineage>
</organism>
<evidence type="ECO:0000256" key="1">
    <source>
        <dbReference type="ARBA" id="ARBA00023002"/>
    </source>
</evidence>
<sequence>MTTTTAPAARERRLERTDPATGRPAAPVRCAETDEVDAAVRAAAAAWPA</sequence>
<feature type="compositionally biased region" description="Basic and acidic residues" evidence="2">
    <location>
        <begin position="9"/>
        <end position="18"/>
    </location>
</feature>
<feature type="non-terminal residue" evidence="3">
    <location>
        <position position="49"/>
    </location>
</feature>